<gene>
    <name evidence="1" type="ORF">EDD66_110112</name>
</gene>
<keyword evidence="2" id="KW-1185">Reference proteome</keyword>
<sequence length="96" mass="10927">MFKELVNRFISEGIPFLVIPQNKENAIRISTDKANIILTSPNMAFIEASGDTTQFEMFVDSKFESMPKILSENNQVIKVYNSETIGNLLDDYFSLL</sequence>
<dbReference type="RefSeq" id="WP_123610360.1">
    <property type="nucleotide sequence ID" value="NZ_RJVG01000010.1"/>
</dbReference>
<dbReference type="EMBL" id="RJVG01000010">
    <property type="protein sequence ID" value="ROR25755.1"/>
    <property type="molecule type" value="Genomic_DNA"/>
</dbReference>
<name>A0A3N1XGH2_9FIRM</name>
<dbReference type="AlphaFoldDB" id="A0A3N1XGH2"/>
<reference evidence="1 2" key="1">
    <citation type="submission" date="2018-11" db="EMBL/GenBank/DDBJ databases">
        <title>Genomic Encyclopedia of Type Strains, Phase IV (KMG-IV): sequencing the most valuable type-strain genomes for metagenomic binning, comparative biology and taxonomic classification.</title>
        <authorList>
            <person name="Goeker M."/>
        </authorList>
    </citation>
    <scope>NUCLEOTIDE SEQUENCE [LARGE SCALE GENOMIC DNA]</scope>
    <source>
        <strain evidence="1 2">DSM 26537</strain>
    </source>
</reference>
<organism evidence="1 2">
    <name type="scientific">Mobilisporobacter senegalensis</name>
    <dbReference type="NCBI Taxonomy" id="1329262"/>
    <lineage>
        <taxon>Bacteria</taxon>
        <taxon>Bacillati</taxon>
        <taxon>Bacillota</taxon>
        <taxon>Clostridia</taxon>
        <taxon>Lachnospirales</taxon>
        <taxon>Lachnospiraceae</taxon>
        <taxon>Mobilisporobacter</taxon>
    </lineage>
</organism>
<protein>
    <submittedName>
        <fullName evidence="1">Uncharacterized protein</fullName>
    </submittedName>
</protein>
<dbReference type="Proteomes" id="UP000273083">
    <property type="component" value="Unassembled WGS sequence"/>
</dbReference>
<accession>A0A3N1XGH2</accession>
<comment type="caution">
    <text evidence="1">The sequence shown here is derived from an EMBL/GenBank/DDBJ whole genome shotgun (WGS) entry which is preliminary data.</text>
</comment>
<evidence type="ECO:0000313" key="1">
    <source>
        <dbReference type="EMBL" id="ROR25755.1"/>
    </source>
</evidence>
<evidence type="ECO:0000313" key="2">
    <source>
        <dbReference type="Proteomes" id="UP000273083"/>
    </source>
</evidence>
<proteinExistence type="predicted"/>